<name>A0A9D2HP20_9BACT</name>
<dbReference type="EMBL" id="DWZD01000040">
    <property type="protein sequence ID" value="HJA79223.1"/>
    <property type="molecule type" value="Genomic_DNA"/>
</dbReference>
<keyword evidence="1" id="KW-0472">Membrane</keyword>
<accession>A0A9D2HP20</accession>
<comment type="caution">
    <text evidence="2">The sequence shown here is derived from an EMBL/GenBank/DDBJ whole genome shotgun (WGS) entry which is preliminary data.</text>
</comment>
<dbReference type="Proteomes" id="UP000823821">
    <property type="component" value="Unassembled WGS sequence"/>
</dbReference>
<gene>
    <name evidence="2" type="ORF">H9784_06615</name>
</gene>
<sequence>MEKNSRLLFGGRISWERLLWLLFCLLMALAAADSLWDALARPRDFAMLWGSQALSGLWQYSSRTMYLLHGVLTLLWFLLGAVLTLWRRTPRKILWTHIILTLIWMAVNMLQNRTI</sequence>
<evidence type="ECO:0000313" key="2">
    <source>
        <dbReference type="EMBL" id="HJA79223.1"/>
    </source>
</evidence>
<keyword evidence="1" id="KW-0812">Transmembrane</keyword>
<keyword evidence="1" id="KW-1133">Transmembrane helix</keyword>
<reference evidence="2" key="2">
    <citation type="submission" date="2021-04" db="EMBL/GenBank/DDBJ databases">
        <authorList>
            <person name="Gilroy R."/>
        </authorList>
    </citation>
    <scope>NUCLEOTIDE SEQUENCE</scope>
    <source>
        <strain evidence="2">5032</strain>
    </source>
</reference>
<organism evidence="2 3">
    <name type="scientific">Candidatus Desulfovibrio intestinavium</name>
    <dbReference type="NCBI Taxonomy" id="2838534"/>
    <lineage>
        <taxon>Bacteria</taxon>
        <taxon>Pseudomonadati</taxon>
        <taxon>Thermodesulfobacteriota</taxon>
        <taxon>Desulfovibrionia</taxon>
        <taxon>Desulfovibrionales</taxon>
        <taxon>Desulfovibrionaceae</taxon>
        <taxon>Desulfovibrio</taxon>
    </lineage>
</organism>
<proteinExistence type="predicted"/>
<evidence type="ECO:0000256" key="1">
    <source>
        <dbReference type="SAM" id="Phobius"/>
    </source>
</evidence>
<feature type="transmembrane region" description="Helical" evidence="1">
    <location>
        <begin position="93"/>
        <end position="110"/>
    </location>
</feature>
<protein>
    <submittedName>
        <fullName evidence="2">Uncharacterized protein</fullName>
    </submittedName>
</protein>
<feature type="transmembrane region" description="Helical" evidence="1">
    <location>
        <begin position="64"/>
        <end position="86"/>
    </location>
</feature>
<dbReference type="AlphaFoldDB" id="A0A9D2HP20"/>
<reference evidence="2" key="1">
    <citation type="journal article" date="2021" name="PeerJ">
        <title>Extensive microbial diversity within the chicken gut microbiome revealed by metagenomics and culture.</title>
        <authorList>
            <person name="Gilroy R."/>
            <person name="Ravi A."/>
            <person name="Getino M."/>
            <person name="Pursley I."/>
            <person name="Horton D.L."/>
            <person name="Alikhan N.F."/>
            <person name="Baker D."/>
            <person name="Gharbi K."/>
            <person name="Hall N."/>
            <person name="Watson M."/>
            <person name="Adriaenssens E.M."/>
            <person name="Foster-Nyarko E."/>
            <person name="Jarju S."/>
            <person name="Secka A."/>
            <person name="Antonio M."/>
            <person name="Oren A."/>
            <person name="Chaudhuri R.R."/>
            <person name="La Ragione R."/>
            <person name="Hildebrand F."/>
            <person name="Pallen M.J."/>
        </authorList>
    </citation>
    <scope>NUCLEOTIDE SEQUENCE</scope>
    <source>
        <strain evidence="2">5032</strain>
    </source>
</reference>
<evidence type="ECO:0000313" key="3">
    <source>
        <dbReference type="Proteomes" id="UP000823821"/>
    </source>
</evidence>